<protein>
    <submittedName>
        <fullName evidence="2">Uncharacterized protein</fullName>
    </submittedName>
</protein>
<keyword evidence="1" id="KW-0472">Membrane</keyword>
<reference evidence="2 3" key="1">
    <citation type="journal article" date="2018" name="Sci. Rep.">
        <title>Genomic signatures of local adaptation to the degree of environmental predictability in rotifers.</title>
        <authorList>
            <person name="Franch-Gras L."/>
            <person name="Hahn C."/>
            <person name="Garcia-Roger E.M."/>
            <person name="Carmona M.J."/>
            <person name="Serra M."/>
            <person name="Gomez A."/>
        </authorList>
    </citation>
    <scope>NUCLEOTIDE SEQUENCE [LARGE SCALE GENOMIC DNA]</scope>
    <source>
        <strain evidence="2">HYR1</strain>
    </source>
</reference>
<keyword evidence="1" id="KW-0812">Transmembrane</keyword>
<feature type="transmembrane region" description="Helical" evidence="1">
    <location>
        <begin position="98"/>
        <end position="120"/>
    </location>
</feature>
<organism evidence="2 3">
    <name type="scientific">Brachionus plicatilis</name>
    <name type="common">Marine rotifer</name>
    <name type="synonym">Brachionus muelleri</name>
    <dbReference type="NCBI Taxonomy" id="10195"/>
    <lineage>
        <taxon>Eukaryota</taxon>
        <taxon>Metazoa</taxon>
        <taxon>Spiralia</taxon>
        <taxon>Gnathifera</taxon>
        <taxon>Rotifera</taxon>
        <taxon>Eurotatoria</taxon>
        <taxon>Monogononta</taxon>
        <taxon>Pseudotrocha</taxon>
        <taxon>Ploima</taxon>
        <taxon>Brachionidae</taxon>
        <taxon>Brachionus</taxon>
    </lineage>
</organism>
<dbReference type="OrthoDB" id="10616327at2759"/>
<dbReference type="EMBL" id="REGN01005043">
    <property type="protein sequence ID" value="RNA15114.1"/>
    <property type="molecule type" value="Genomic_DNA"/>
</dbReference>
<evidence type="ECO:0000256" key="1">
    <source>
        <dbReference type="SAM" id="Phobius"/>
    </source>
</evidence>
<sequence>MEKLTFNNLSTSRSAEEFFKLVCARTDFKNSSNNTSKDFWSIGQFPSYLDEVRGNFSSWLLFLVDLSIFYFDLFFYEPSKYLSNNYFQFLISKFEFKIFLLLISLVSVLFLQIAIAWYFAKDKIDYFNKNQVKNNSISEFLMNI</sequence>
<accession>A0A3M7QVH6</accession>
<keyword evidence="3" id="KW-1185">Reference proteome</keyword>
<feature type="transmembrane region" description="Helical" evidence="1">
    <location>
        <begin position="56"/>
        <end position="77"/>
    </location>
</feature>
<proteinExistence type="predicted"/>
<comment type="caution">
    <text evidence="2">The sequence shown here is derived from an EMBL/GenBank/DDBJ whole genome shotgun (WGS) entry which is preliminary data.</text>
</comment>
<evidence type="ECO:0000313" key="3">
    <source>
        <dbReference type="Proteomes" id="UP000276133"/>
    </source>
</evidence>
<evidence type="ECO:0000313" key="2">
    <source>
        <dbReference type="EMBL" id="RNA15114.1"/>
    </source>
</evidence>
<dbReference type="AlphaFoldDB" id="A0A3M7QVH6"/>
<keyword evidence="1" id="KW-1133">Transmembrane helix</keyword>
<gene>
    <name evidence="2" type="ORF">BpHYR1_048943</name>
</gene>
<name>A0A3M7QVH6_BRAPC</name>
<dbReference type="Proteomes" id="UP000276133">
    <property type="component" value="Unassembled WGS sequence"/>
</dbReference>